<keyword evidence="1" id="KW-1133">Transmembrane helix</keyword>
<sequence>MKKIPLYKMLEMTGLLLFLVAFISRLYFDLSTALYYTALGALILLFLYANSLKKHS</sequence>
<evidence type="ECO:0000313" key="3">
    <source>
        <dbReference type="Proteomes" id="UP000245466"/>
    </source>
</evidence>
<accession>A0A2U1AZT0</accession>
<keyword evidence="1" id="KW-0472">Membrane</keyword>
<feature type="transmembrane region" description="Helical" evidence="1">
    <location>
        <begin position="12"/>
        <end position="28"/>
    </location>
</feature>
<dbReference type="EMBL" id="QEKI01000004">
    <property type="protein sequence ID" value="PVY41841.1"/>
    <property type="molecule type" value="Genomic_DNA"/>
</dbReference>
<keyword evidence="1" id="KW-0812">Transmembrane</keyword>
<dbReference type="AlphaFoldDB" id="A0A2U1AZT0"/>
<evidence type="ECO:0000313" key="2">
    <source>
        <dbReference type="EMBL" id="PVY41841.1"/>
    </source>
</evidence>
<feature type="transmembrane region" description="Helical" evidence="1">
    <location>
        <begin position="34"/>
        <end position="52"/>
    </location>
</feature>
<reference evidence="2 3" key="1">
    <citation type="submission" date="2018-04" db="EMBL/GenBank/DDBJ databases">
        <title>Genomic Encyclopedia of Type Strains, Phase IV (KMG-IV): sequencing the most valuable type-strain genomes for metagenomic binning, comparative biology and taxonomic classification.</title>
        <authorList>
            <person name="Goeker M."/>
        </authorList>
    </citation>
    <scope>NUCLEOTIDE SEQUENCE [LARGE SCALE GENOMIC DNA]</scope>
    <source>
        <strain evidence="2 3">DSM 100231</strain>
    </source>
</reference>
<gene>
    <name evidence="2" type="ORF">C8E01_104213</name>
</gene>
<comment type="caution">
    <text evidence="2">The sequence shown here is derived from an EMBL/GenBank/DDBJ whole genome shotgun (WGS) entry which is preliminary data.</text>
</comment>
<protein>
    <submittedName>
        <fullName evidence="2">Uncharacterized protein</fullName>
    </submittedName>
</protein>
<keyword evidence="3" id="KW-1185">Reference proteome</keyword>
<evidence type="ECO:0000256" key="1">
    <source>
        <dbReference type="SAM" id="Phobius"/>
    </source>
</evidence>
<dbReference type="Proteomes" id="UP000245466">
    <property type="component" value="Unassembled WGS sequence"/>
</dbReference>
<organism evidence="2 3">
    <name type="scientific">Pontibacter virosus</name>
    <dbReference type="NCBI Taxonomy" id="1765052"/>
    <lineage>
        <taxon>Bacteria</taxon>
        <taxon>Pseudomonadati</taxon>
        <taxon>Bacteroidota</taxon>
        <taxon>Cytophagia</taxon>
        <taxon>Cytophagales</taxon>
        <taxon>Hymenobacteraceae</taxon>
        <taxon>Pontibacter</taxon>
    </lineage>
</organism>
<proteinExistence type="predicted"/>
<name>A0A2U1AZT0_9BACT</name>